<dbReference type="Gene3D" id="3.30.465.10">
    <property type="match status" value="1"/>
</dbReference>
<feature type="transmembrane region" description="Helical" evidence="3">
    <location>
        <begin position="6"/>
        <end position="24"/>
    </location>
</feature>
<evidence type="ECO:0000259" key="4">
    <source>
        <dbReference type="PROSITE" id="PS51387"/>
    </source>
</evidence>
<reference evidence="6" key="1">
    <citation type="submission" date="2024-07" db="EMBL/GenBank/DDBJ databases">
        <title>Two chromosome-level genome assemblies of Korean endemic species Abeliophyllum distichum and Forsythia ovata (Oleaceae).</title>
        <authorList>
            <person name="Jang H."/>
        </authorList>
    </citation>
    <scope>NUCLEOTIDE SEQUENCE [LARGE SCALE GENOMIC DNA]</scope>
</reference>
<evidence type="ECO:0000256" key="3">
    <source>
        <dbReference type="SAM" id="Phobius"/>
    </source>
</evidence>
<dbReference type="PANTHER" id="PTHR13878">
    <property type="entry name" value="GULONOLACTONE OXIDASE"/>
    <property type="match status" value="1"/>
</dbReference>
<evidence type="ECO:0000313" key="6">
    <source>
        <dbReference type="Proteomes" id="UP001604336"/>
    </source>
</evidence>
<evidence type="ECO:0000256" key="1">
    <source>
        <dbReference type="ARBA" id="ARBA00005466"/>
    </source>
</evidence>
<keyword evidence="2" id="KW-0560">Oxidoreductase</keyword>
<dbReference type="Proteomes" id="UP001604336">
    <property type="component" value="Unassembled WGS sequence"/>
</dbReference>
<dbReference type="InterPro" id="IPR036318">
    <property type="entry name" value="FAD-bd_PCMH-like_sf"/>
</dbReference>
<proteinExistence type="inferred from homology"/>
<dbReference type="InterPro" id="IPR016169">
    <property type="entry name" value="FAD-bd_PCMH_sub2"/>
</dbReference>
<dbReference type="InterPro" id="IPR050432">
    <property type="entry name" value="FAD-linked_Oxidoreductases_BP"/>
</dbReference>
<dbReference type="SUPFAM" id="SSF56176">
    <property type="entry name" value="FAD-binding/transporter-associated domain-like"/>
    <property type="match status" value="1"/>
</dbReference>
<comment type="similarity">
    <text evidence="1">Belongs to the oxygen-dependent FAD-linked oxidoreductase family.</text>
</comment>
<sequence>MATQGWLLRGLVFVICGTALIHGMPPQNPVRCNQNGCVFYNSYGVWGDRKDCKAPTVVYPTTEEELRLAVANANKNNVKVKVVTKFSHSIPKLACPMGNAVLISTERYNSIINVDVDNLSVTADAGVSLRNLIDRVEQRGVESRGVALLGGC</sequence>
<evidence type="ECO:0000256" key="2">
    <source>
        <dbReference type="ARBA" id="ARBA00023002"/>
    </source>
</evidence>
<organism evidence="5 6">
    <name type="scientific">Abeliophyllum distichum</name>
    <dbReference type="NCBI Taxonomy" id="126358"/>
    <lineage>
        <taxon>Eukaryota</taxon>
        <taxon>Viridiplantae</taxon>
        <taxon>Streptophyta</taxon>
        <taxon>Embryophyta</taxon>
        <taxon>Tracheophyta</taxon>
        <taxon>Spermatophyta</taxon>
        <taxon>Magnoliopsida</taxon>
        <taxon>eudicotyledons</taxon>
        <taxon>Gunneridae</taxon>
        <taxon>Pentapetalae</taxon>
        <taxon>asterids</taxon>
        <taxon>lamiids</taxon>
        <taxon>Lamiales</taxon>
        <taxon>Oleaceae</taxon>
        <taxon>Forsythieae</taxon>
        <taxon>Abeliophyllum</taxon>
    </lineage>
</organism>
<keyword evidence="3" id="KW-1133">Transmembrane helix</keyword>
<keyword evidence="6" id="KW-1185">Reference proteome</keyword>
<dbReference type="Pfam" id="PF01565">
    <property type="entry name" value="FAD_binding_4"/>
    <property type="match status" value="1"/>
</dbReference>
<comment type="caution">
    <text evidence="5">The sequence shown here is derived from an EMBL/GenBank/DDBJ whole genome shotgun (WGS) entry which is preliminary data.</text>
</comment>
<keyword evidence="3" id="KW-0812">Transmembrane</keyword>
<dbReference type="InterPro" id="IPR006094">
    <property type="entry name" value="Oxid_FAD_bind_N"/>
</dbReference>
<evidence type="ECO:0000313" key="5">
    <source>
        <dbReference type="EMBL" id="KAL2517821.1"/>
    </source>
</evidence>
<protein>
    <submittedName>
        <fullName evidence="5">L-gulonolactone oxidase 3</fullName>
    </submittedName>
</protein>
<keyword evidence="3" id="KW-0472">Membrane</keyword>
<dbReference type="InterPro" id="IPR016166">
    <property type="entry name" value="FAD-bd_PCMH"/>
</dbReference>
<name>A0ABD1TYM1_9LAMI</name>
<dbReference type="GO" id="GO:0016491">
    <property type="term" value="F:oxidoreductase activity"/>
    <property type="evidence" value="ECO:0007669"/>
    <property type="project" value="UniProtKB-KW"/>
</dbReference>
<dbReference type="PANTHER" id="PTHR13878:SF125">
    <property type="entry name" value="L-GULONOLACTONE OXIDASE 3"/>
    <property type="match status" value="1"/>
</dbReference>
<dbReference type="EMBL" id="JBFOLK010000004">
    <property type="protein sequence ID" value="KAL2517821.1"/>
    <property type="molecule type" value="Genomic_DNA"/>
</dbReference>
<gene>
    <name evidence="5" type="ORF">Adt_14068</name>
</gene>
<dbReference type="PROSITE" id="PS51387">
    <property type="entry name" value="FAD_PCMH"/>
    <property type="match status" value="1"/>
</dbReference>
<accession>A0ABD1TYM1</accession>
<feature type="domain" description="FAD-binding PCMH-type" evidence="4">
    <location>
        <begin position="50"/>
        <end position="152"/>
    </location>
</feature>
<dbReference type="AlphaFoldDB" id="A0ABD1TYM1"/>